<dbReference type="InterPro" id="IPR050503">
    <property type="entry name" value="cAMP-dep_PK_reg_su-like"/>
</dbReference>
<dbReference type="PROSITE" id="PS50042">
    <property type="entry name" value="CNMP_BINDING_3"/>
    <property type="match status" value="1"/>
</dbReference>
<dbReference type="SUPFAM" id="SSF51206">
    <property type="entry name" value="cAMP-binding domain-like"/>
    <property type="match status" value="1"/>
</dbReference>
<evidence type="ECO:0000313" key="2">
    <source>
        <dbReference type="EMBL" id="MCL7045574.1"/>
    </source>
</evidence>
<reference evidence="2" key="1">
    <citation type="submission" date="2022-03" db="EMBL/GenBank/DDBJ databases">
        <title>A functionally conserved STORR gene fusion in Papaver species that diverged 16.8 million years ago.</title>
        <authorList>
            <person name="Catania T."/>
        </authorList>
    </citation>
    <scope>NUCLEOTIDE SEQUENCE</scope>
    <source>
        <strain evidence="2">S-191538</strain>
    </source>
</reference>
<evidence type="ECO:0000259" key="1">
    <source>
        <dbReference type="PROSITE" id="PS50042"/>
    </source>
</evidence>
<gene>
    <name evidence="2" type="ORF">MKW94_030446</name>
</gene>
<dbReference type="AlphaFoldDB" id="A0AA41VQR4"/>
<organism evidence="2 3">
    <name type="scientific">Papaver nudicaule</name>
    <name type="common">Iceland poppy</name>
    <dbReference type="NCBI Taxonomy" id="74823"/>
    <lineage>
        <taxon>Eukaryota</taxon>
        <taxon>Viridiplantae</taxon>
        <taxon>Streptophyta</taxon>
        <taxon>Embryophyta</taxon>
        <taxon>Tracheophyta</taxon>
        <taxon>Spermatophyta</taxon>
        <taxon>Magnoliopsida</taxon>
        <taxon>Ranunculales</taxon>
        <taxon>Papaveraceae</taxon>
        <taxon>Papaveroideae</taxon>
        <taxon>Papaver</taxon>
    </lineage>
</organism>
<dbReference type="PANTHER" id="PTHR11635">
    <property type="entry name" value="CAMP-DEPENDENT PROTEIN KINASE REGULATORY CHAIN"/>
    <property type="match status" value="1"/>
</dbReference>
<dbReference type="EMBL" id="JAJJMA010271336">
    <property type="protein sequence ID" value="MCL7045574.1"/>
    <property type="molecule type" value="Genomic_DNA"/>
</dbReference>
<keyword evidence="3" id="KW-1185">Reference proteome</keyword>
<dbReference type="InterPro" id="IPR000595">
    <property type="entry name" value="cNMP-bd_dom"/>
</dbReference>
<proteinExistence type="predicted"/>
<dbReference type="Pfam" id="PF00027">
    <property type="entry name" value="cNMP_binding"/>
    <property type="match status" value="1"/>
</dbReference>
<dbReference type="PANTHER" id="PTHR11635:SF152">
    <property type="entry name" value="CAMP-DEPENDENT PROTEIN KINASE TYPE I REGULATORY SUBUNIT-RELATED"/>
    <property type="match status" value="1"/>
</dbReference>
<protein>
    <recommendedName>
        <fullName evidence="1">Cyclic nucleotide-binding domain-containing protein</fullName>
    </recommendedName>
</protein>
<evidence type="ECO:0000313" key="3">
    <source>
        <dbReference type="Proteomes" id="UP001177140"/>
    </source>
</evidence>
<dbReference type="Proteomes" id="UP001177140">
    <property type="component" value="Unassembled WGS sequence"/>
</dbReference>
<sequence length="209" mass="23572">MEIPSAVIEFISQVPLLQRLPTSSLHKIAQLVKFKHYSSGEYVVREGENKDAIYFIWQGEAEVRGVSVNVETEDHSEVQLKRHDYFGHGTVTSSHEADVIALTKLTCLMLPSEYSTLLQPNSIWAAEENHERISMVERVLQLEPIDVNIFRGFTLPEAPTFAQVFGGQLIAQVCFIHSLYLQFCCLPRKSNSGAVSCEFGFLAPRLMLK</sequence>
<accession>A0AA41VQR4</accession>
<name>A0AA41VQR4_PAPNU</name>
<dbReference type="InterPro" id="IPR014710">
    <property type="entry name" value="RmlC-like_jellyroll"/>
</dbReference>
<dbReference type="Gene3D" id="3.10.129.10">
    <property type="entry name" value="Hotdog Thioesterase"/>
    <property type="match status" value="1"/>
</dbReference>
<feature type="domain" description="Cyclic nucleotide-binding" evidence="1">
    <location>
        <begin position="16"/>
        <end position="87"/>
    </location>
</feature>
<dbReference type="InterPro" id="IPR018490">
    <property type="entry name" value="cNMP-bd_dom_sf"/>
</dbReference>
<dbReference type="FunFam" id="2.60.120.10:FF:000109">
    <property type="entry name" value="Acyl-CoA thioesterase II"/>
    <property type="match status" value="1"/>
</dbReference>
<dbReference type="SMART" id="SM00100">
    <property type="entry name" value="cNMP"/>
    <property type="match status" value="1"/>
</dbReference>
<dbReference type="GO" id="GO:0005952">
    <property type="term" value="C:cAMP-dependent protein kinase complex"/>
    <property type="evidence" value="ECO:0007669"/>
    <property type="project" value="InterPro"/>
</dbReference>
<dbReference type="GO" id="GO:0005829">
    <property type="term" value="C:cytosol"/>
    <property type="evidence" value="ECO:0007669"/>
    <property type="project" value="TreeGrafter"/>
</dbReference>
<dbReference type="Gene3D" id="2.60.120.10">
    <property type="entry name" value="Jelly Rolls"/>
    <property type="match status" value="1"/>
</dbReference>
<comment type="caution">
    <text evidence="2">The sequence shown here is derived from an EMBL/GenBank/DDBJ whole genome shotgun (WGS) entry which is preliminary data.</text>
</comment>
<dbReference type="CDD" id="cd00038">
    <property type="entry name" value="CAP_ED"/>
    <property type="match status" value="1"/>
</dbReference>